<accession>A0A1G5J2A4</accession>
<gene>
    <name evidence="2" type="ORF">SAMN05216233_12372</name>
</gene>
<dbReference type="Pfam" id="PF14294">
    <property type="entry name" value="DUF4372"/>
    <property type="match status" value="1"/>
</dbReference>
<dbReference type="EMBL" id="FMUX01000023">
    <property type="protein sequence ID" value="SCY81818.1"/>
    <property type="molecule type" value="Genomic_DNA"/>
</dbReference>
<dbReference type="RefSeq" id="WP_139164077.1">
    <property type="nucleotide sequence ID" value="NZ_FMUX01000023.1"/>
</dbReference>
<dbReference type="InterPro" id="IPR025399">
    <property type="entry name" value="DUF4372"/>
</dbReference>
<feature type="non-terminal residue" evidence="2">
    <location>
        <position position="61"/>
    </location>
</feature>
<dbReference type="AlphaFoldDB" id="A0A1G5J2A4"/>
<protein>
    <recommendedName>
        <fullName evidence="1">DUF4372 domain-containing protein</fullName>
    </recommendedName>
</protein>
<dbReference type="Proteomes" id="UP000198870">
    <property type="component" value="Unassembled WGS sequence"/>
</dbReference>
<keyword evidence="3" id="KW-1185">Reference proteome</keyword>
<feature type="domain" description="DUF4372" evidence="1">
    <location>
        <begin position="4"/>
        <end position="60"/>
    </location>
</feature>
<evidence type="ECO:0000313" key="3">
    <source>
        <dbReference type="Proteomes" id="UP000198870"/>
    </source>
</evidence>
<organism evidence="2 3">
    <name type="scientific">Desulfoluna spongiiphila</name>
    <dbReference type="NCBI Taxonomy" id="419481"/>
    <lineage>
        <taxon>Bacteria</taxon>
        <taxon>Pseudomonadati</taxon>
        <taxon>Thermodesulfobacteriota</taxon>
        <taxon>Desulfobacteria</taxon>
        <taxon>Desulfobacterales</taxon>
        <taxon>Desulfolunaceae</taxon>
        <taxon>Desulfoluna</taxon>
    </lineage>
</organism>
<reference evidence="2 3" key="1">
    <citation type="submission" date="2016-10" db="EMBL/GenBank/DDBJ databases">
        <authorList>
            <person name="de Groot N.N."/>
        </authorList>
    </citation>
    <scope>NUCLEOTIDE SEQUENCE [LARGE SCALE GENOMIC DNA]</scope>
    <source>
        <strain evidence="2 3">AA1</strain>
    </source>
</reference>
<sequence length="61" mass="7093">MVRHSSLFSQIVGFFDRNQFARLVSKHDAERNSKGFKCWDHFVSMLFCQIAQAKSLREISG</sequence>
<name>A0A1G5J2A4_9BACT</name>
<evidence type="ECO:0000259" key="1">
    <source>
        <dbReference type="Pfam" id="PF14294"/>
    </source>
</evidence>
<dbReference type="OrthoDB" id="5411425at2"/>
<proteinExistence type="predicted"/>
<evidence type="ECO:0000313" key="2">
    <source>
        <dbReference type="EMBL" id="SCY81818.1"/>
    </source>
</evidence>